<keyword evidence="2 10" id="KW-0813">Transport</keyword>
<evidence type="ECO:0000256" key="1">
    <source>
        <dbReference type="ARBA" id="ARBA00004571"/>
    </source>
</evidence>
<keyword evidence="15" id="KW-1185">Reference proteome</keyword>
<dbReference type="Proteomes" id="UP000288227">
    <property type="component" value="Unassembled WGS sequence"/>
</dbReference>
<comment type="caution">
    <text evidence="14">The sequence shown here is derived from an EMBL/GenBank/DDBJ whole genome shotgun (WGS) entry which is preliminary data.</text>
</comment>
<dbReference type="GO" id="GO:0015344">
    <property type="term" value="F:siderophore uptake transmembrane transporter activity"/>
    <property type="evidence" value="ECO:0007669"/>
    <property type="project" value="TreeGrafter"/>
</dbReference>
<evidence type="ECO:0000256" key="4">
    <source>
        <dbReference type="ARBA" id="ARBA00022692"/>
    </source>
</evidence>
<dbReference type="InterPro" id="IPR039426">
    <property type="entry name" value="TonB-dep_rcpt-like"/>
</dbReference>
<evidence type="ECO:0000256" key="10">
    <source>
        <dbReference type="PROSITE-ProRule" id="PRU01360"/>
    </source>
</evidence>
<evidence type="ECO:0000256" key="11">
    <source>
        <dbReference type="RuleBase" id="RU003357"/>
    </source>
</evidence>
<keyword evidence="7 10" id="KW-0472">Membrane</keyword>
<evidence type="ECO:0000256" key="8">
    <source>
        <dbReference type="ARBA" id="ARBA00023170"/>
    </source>
</evidence>
<keyword evidence="3 10" id="KW-1134">Transmembrane beta strand</keyword>
<comment type="similarity">
    <text evidence="10 11">Belongs to the TonB-dependent receptor family.</text>
</comment>
<keyword evidence="9 10" id="KW-0998">Cell outer membrane</keyword>
<dbReference type="InterPro" id="IPR000531">
    <property type="entry name" value="Beta-barrel_TonB"/>
</dbReference>
<evidence type="ECO:0000313" key="15">
    <source>
        <dbReference type="Proteomes" id="UP000288227"/>
    </source>
</evidence>
<evidence type="ECO:0000256" key="6">
    <source>
        <dbReference type="ARBA" id="ARBA00023077"/>
    </source>
</evidence>
<organism evidence="14 15">
    <name type="scientific">Chryseotalea sanaruensis</name>
    <dbReference type="NCBI Taxonomy" id="2482724"/>
    <lineage>
        <taxon>Bacteria</taxon>
        <taxon>Pseudomonadati</taxon>
        <taxon>Bacteroidota</taxon>
        <taxon>Cytophagia</taxon>
        <taxon>Cytophagales</taxon>
        <taxon>Chryseotaleaceae</taxon>
        <taxon>Chryseotalea</taxon>
    </lineage>
</organism>
<dbReference type="InterPro" id="IPR037066">
    <property type="entry name" value="Plug_dom_sf"/>
</dbReference>
<dbReference type="Gene3D" id="2.60.40.1120">
    <property type="entry name" value="Carboxypeptidase-like, regulatory domain"/>
    <property type="match status" value="1"/>
</dbReference>
<sequence>MAQSNYLDQTIQLNKNEISFQELINTVENQTDLRFSFNPNALPLNSKLTFKENEMSVKQALNAFNKAFGTNYQQKDKIILLKIVSNNDKQVSVYGYIRDAASGENLISATLLEKGTTKGTTSNSYGYFSYEVPVGTSLVLLCSYVGYQPSLITLTATTDTLLTISLTPQVMDEVVVVASELEAVQERVQMSSADVPIELIKSMPALLGETDILKALQLLPGVQSGTEGTSGMYVRGGSPDQNLILLDGVPVYNASHLFGFFSVFNDDAINHVELLKGGFPARYGGRLSSVLNISMKEGHQKEFHGEGSIGLISSKLSLEGPLMKGKSSYIVSARRTYADVVARPFVNKKSKGDFTGYYFYDLNAKVNYRPSDKDRIYLSAYTGNDKYYNSSRYDIKLNDEEYENQSDFGFHWGNITAALRWNHIFSPKLFSNASITYGSYNFNLKSESKEFGIDENGNAEANFSLTQYVSGIDDLTAKIDFEYQPNSVHLIRAGTNLIQHRFSPGATSLRSKLEIDTVLGSKFIDAIETQFYVEDEFSVGNRLKSNLGIHYSNFIVEGKTYASVQPRFSSRYLISSKFSLKASYATMAQFIHLLTNSGVGLPTDLWVPATPNIKPQTSWQVALGGAYELNNDFEFSVEAYYKEMENVIEYKEGANFLEPVKDWETKVEVGKGDSYGTELFLQKKQGRLNGWIGYTLAWSNREFENINNGNPYPFRYDVRHDLSIVGTYALNDHFELGSVFIYRTGTAVTLPIASYLNDGVEVDYYGGRNDYRMPAYHRIDLSATWKKTKKWGERAWVVSVYNLYFRRNPFFINLTTTPDNGRQFTQIALFTFVPSVSYQFKF</sequence>
<dbReference type="Gene3D" id="2.170.130.10">
    <property type="entry name" value="TonB-dependent receptor, plug domain"/>
    <property type="match status" value="1"/>
</dbReference>
<accession>A0A401UFD3</accession>
<gene>
    <name evidence="14" type="ORF">SanaruYs_38660</name>
</gene>
<reference evidence="14 15" key="1">
    <citation type="submission" date="2018-11" db="EMBL/GenBank/DDBJ databases">
        <title>Chryseotalea sanarue gen. nov., sp., nov., a member of the family Cytophagaceae, isolated from a brackish lake in Hamamatsu Japan.</title>
        <authorList>
            <person name="Maejima Y."/>
            <person name="Iino T."/>
            <person name="Muraguchi Y."/>
            <person name="Fukuda K."/>
            <person name="Ohkuma M."/>
            <person name="Moriuchi R."/>
            <person name="Dohra H."/>
            <person name="Kimbara K."/>
            <person name="Shintani M."/>
        </authorList>
    </citation>
    <scope>NUCLEOTIDE SEQUENCE [LARGE SCALE GENOMIC DNA]</scope>
    <source>
        <strain evidence="14 15">Ys</strain>
    </source>
</reference>
<evidence type="ECO:0000259" key="13">
    <source>
        <dbReference type="Pfam" id="PF07715"/>
    </source>
</evidence>
<dbReference type="Pfam" id="PF13715">
    <property type="entry name" value="CarbopepD_reg_2"/>
    <property type="match status" value="1"/>
</dbReference>
<comment type="subcellular location">
    <subcellularLocation>
        <location evidence="1 10">Cell outer membrane</location>
        <topology evidence="1 10">Multi-pass membrane protein</topology>
    </subcellularLocation>
</comment>
<dbReference type="Gene3D" id="2.40.170.20">
    <property type="entry name" value="TonB-dependent receptor, beta-barrel domain"/>
    <property type="match status" value="1"/>
</dbReference>
<dbReference type="InterPro" id="IPR012910">
    <property type="entry name" value="Plug_dom"/>
</dbReference>
<evidence type="ECO:0000256" key="3">
    <source>
        <dbReference type="ARBA" id="ARBA00022452"/>
    </source>
</evidence>
<dbReference type="AlphaFoldDB" id="A0A401UFD3"/>
<proteinExistence type="inferred from homology"/>
<dbReference type="Pfam" id="PF00593">
    <property type="entry name" value="TonB_dep_Rec_b-barrel"/>
    <property type="match status" value="1"/>
</dbReference>
<dbReference type="PANTHER" id="PTHR30069">
    <property type="entry name" value="TONB-DEPENDENT OUTER MEMBRANE RECEPTOR"/>
    <property type="match status" value="1"/>
</dbReference>
<dbReference type="GO" id="GO:0044718">
    <property type="term" value="P:siderophore transmembrane transport"/>
    <property type="evidence" value="ECO:0007669"/>
    <property type="project" value="TreeGrafter"/>
</dbReference>
<keyword evidence="5" id="KW-0732">Signal</keyword>
<protein>
    <submittedName>
        <fullName evidence="14">TonB-dependent receptor</fullName>
    </submittedName>
</protein>
<dbReference type="EMBL" id="BHXQ01000008">
    <property type="protein sequence ID" value="GCC53621.1"/>
    <property type="molecule type" value="Genomic_DNA"/>
</dbReference>
<keyword evidence="6 11" id="KW-0798">TonB box</keyword>
<dbReference type="InterPro" id="IPR036942">
    <property type="entry name" value="Beta-barrel_TonB_sf"/>
</dbReference>
<feature type="domain" description="TonB-dependent receptor-like beta-barrel" evidence="12">
    <location>
        <begin position="356"/>
        <end position="803"/>
    </location>
</feature>
<evidence type="ECO:0000256" key="9">
    <source>
        <dbReference type="ARBA" id="ARBA00023237"/>
    </source>
</evidence>
<dbReference type="SUPFAM" id="SSF49464">
    <property type="entry name" value="Carboxypeptidase regulatory domain-like"/>
    <property type="match status" value="1"/>
</dbReference>
<dbReference type="PROSITE" id="PS52016">
    <property type="entry name" value="TONB_DEPENDENT_REC_3"/>
    <property type="match status" value="1"/>
</dbReference>
<dbReference type="Pfam" id="PF07715">
    <property type="entry name" value="Plug"/>
    <property type="match status" value="1"/>
</dbReference>
<name>A0A401UFD3_9BACT</name>
<dbReference type="PANTHER" id="PTHR30069:SF29">
    <property type="entry name" value="HEMOGLOBIN AND HEMOGLOBIN-HAPTOGLOBIN-BINDING PROTEIN 1-RELATED"/>
    <property type="match status" value="1"/>
</dbReference>
<feature type="domain" description="TonB-dependent receptor plug" evidence="13">
    <location>
        <begin position="208"/>
        <end position="286"/>
    </location>
</feature>
<evidence type="ECO:0000256" key="5">
    <source>
        <dbReference type="ARBA" id="ARBA00022729"/>
    </source>
</evidence>
<keyword evidence="4 10" id="KW-0812">Transmembrane</keyword>
<evidence type="ECO:0000256" key="2">
    <source>
        <dbReference type="ARBA" id="ARBA00022448"/>
    </source>
</evidence>
<dbReference type="InterPro" id="IPR008969">
    <property type="entry name" value="CarboxyPept-like_regulatory"/>
</dbReference>
<evidence type="ECO:0000313" key="14">
    <source>
        <dbReference type="EMBL" id="GCC53621.1"/>
    </source>
</evidence>
<dbReference type="GO" id="GO:0009279">
    <property type="term" value="C:cell outer membrane"/>
    <property type="evidence" value="ECO:0007669"/>
    <property type="project" value="UniProtKB-SubCell"/>
</dbReference>
<evidence type="ECO:0000256" key="7">
    <source>
        <dbReference type="ARBA" id="ARBA00023136"/>
    </source>
</evidence>
<dbReference type="SUPFAM" id="SSF56935">
    <property type="entry name" value="Porins"/>
    <property type="match status" value="1"/>
</dbReference>
<keyword evidence="8 14" id="KW-0675">Receptor</keyword>
<evidence type="ECO:0000259" key="12">
    <source>
        <dbReference type="Pfam" id="PF00593"/>
    </source>
</evidence>